<keyword evidence="9" id="KW-0132">Cell division</keyword>
<comment type="function">
    <text evidence="9">Involved in protein export. Acts as a chaperone by maintaining the newly synthesized protein in an open conformation. Functions as a peptidyl-prolyl cis-trans isomerase.</text>
</comment>
<dbReference type="Pfam" id="PF00254">
    <property type="entry name" value="FKBP_C"/>
    <property type="match status" value="1"/>
</dbReference>
<feature type="domain" description="PPIase FKBP-type" evidence="10">
    <location>
        <begin position="175"/>
        <end position="244"/>
    </location>
</feature>
<evidence type="ECO:0000256" key="8">
    <source>
        <dbReference type="ARBA" id="ARBA00029986"/>
    </source>
</evidence>
<dbReference type="eggNOG" id="COG0544">
    <property type="taxonomic scope" value="Bacteria"/>
</dbReference>
<sequence length="428" mass="48928">MRAPTRARSPFRYFGFMDIQITQREPGGVERHVDVAVPADAVREVEERTARRYTSQARLPGFRPGKAPPAMVRKRFADAIRQDVLQEVVQEAYKKVMEQEKLEPITQPHIHDLKFEPGEPLTFTLHMEVRPEVQLARVEGFRVHRPATEVTDEMVQEQLDSLRDQRATWAPTDDRPMSGDMVTVALATADEQGQIGEQKEYRLELGKDQAIPGIEDLIMEARAGETIERPVKWPEDFPDEAQRGQTKTVRVTLKEAKRKTSPDLDDAFAREVGDFESLDALREAVRKDLGAQAQREAETQLKTQLLDQIIEANPFDVPPSWVRQLVDGYANAYQIPDEDKERFAQEFRPLAERQVRRDLVVETIARDQNLRATEADVDDRVNAMATERGAEAGKLYAALQKAGRLQELEHQITEERVFAWLLERNSAE</sequence>
<dbReference type="Pfam" id="PF05698">
    <property type="entry name" value="Trigger_C"/>
    <property type="match status" value="1"/>
</dbReference>
<evidence type="ECO:0000313" key="14">
    <source>
        <dbReference type="Proteomes" id="UP000019151"/>
    </source>
</evidence>
<dbReference type="SUPFAM" id="SSF54534">
    <property type="entry name" value="FKBP-like"/>
    <property type="match status" value="1"/>
</dbReference>
<dbReference type="InterPro" id="IPR046357">
    <property type="entry name" value="PPIase_dom_sf"/>
</dbReference>
<dbReference type="Gene3D" id="3.10.50.40">
    <property type="match status" value="1"/>
</dbReference>
<dbReference type="InterPro" id="IPR027304">
    <property type="entry name" value="Trigger_fact/SurA_dom_sf"/>
</dbReference>
<dbReference type="PANTHER" id="PTHR30560:SF3">
    <property type="entry name" value="TRIGGER FACTOR-LIKE PROTEIN TIG, CHLOROPLASTIC"/>
    <property type="match status" value="1"/>
</dbReference>
<dbReference type="SUPFAM" id="SSF109998">
    <property type="entry name" value="Triger factor/SurA peptide-binding domain-like"/>
    <property type="match status" value="1"/>
</dbReference>
<dbReference type="Gene3D" id="1.10.3120.10">
    <property type="entry name" value="Trigger factor, C-terminal domain"/>
    <property type="match status" value="1"/>
</dbReference>
<dbReference type="InterPro" id="IPR037041">
    <property type="entry name" value="Trigger_fac_C_sf"/>
</dbReference>
<evidence type="ECO:0000259" key="12">
    <source>
        <dbReference type="Pfam" id="PF05698"/>
    </source>
</evidence>
<evidence type="ECO:0000256" key="1">
    <source>
        <dbReference type="ARBA" id="ARBA00000971"/>
    </source>
</evidence>
<comment type="subcellular location">
    <subcellularLocation>
        <location evidence="9">Cytoplasm</location>
    </subcellularLocation>
    <text evidence="9">About half TF is bound to the ribosome near the polypeptide exit tunnel while the other half is free in the cytoplasm.</text>
</comment>
<keyword evidence="9" id="KW-0131">Cell cycle</keyword>
<dbReference type="KEGG" id="gba:J421_3854"/>
<evidence type="ECO:0000256" key="3">
    <source>
        <dbReference type="ARBA" id="ARBA00013194"/>
    </source>
</evidence>
<dbReference type="FunCoup" id="W0RKU8">
    <property type="interactions" value="578"/>
</dbReference>
<dbReference type="STRING" id="861299.J421_3854"/>
<dbReference type="PIRSF" id="PIRSF003095">
    <property type="entry name" value="Trigger_factor"/>
    <property type="match status" value="1"/>
</dbReference>
<accession>W0RKU8</accession>
<comment type="similarity">
    <text evidence="2 9">Belongs to the FKBP-type PPIase family. Tig subfamily.</text>
</comment>
<feature type="domain" description="Trigger factor C-terminal" evidence="12">
    <location>
        <begin position="277"/>
        <end position="423"/>
    </location>
</feature>
<keyword evidence="6 9" id="KW-0143">Chaperone</keyword>
<dbReference type="GO" id="GO:0003755">
    <property type="term" value="F:peptidyl-prolyl cis-trans isomerase activity"/>
    <property type="evidence" value="ECO:0007669"/>
    <property type="project" value="UniProtKB-UniRule"/>
</dbReference>
<evidence type="ECO:0000313" key="13">
    <source>
        <dbReference type="EMBL" id="AHG91391.1"/>
    </source>
</evidence>
<name>W0RKU8_9BACT</name>
<dbReference type="GO" id="GO:0044183">
    <property type="term" value="F:protein folding chaperone"/>
    <property type="evidence" value="ECO:0007669"/>
    <property type="project" value="TreeGrafter"/>
</dbReference>
<dbReference type="InterPro" id="IPR005215">
    <property type="entry name" value="Trig_fac"/>
</dbReference>
<dbReference type="NCBIfam" id="TIGR00115">
    <property type="entry name" value="tig"/>
    <property type="match status" value="1"/>
</dbReference>
<dbReference type="InterPro" id="IPR008881">
    <property type="entry name" value="Trigger_fac_ribosome-bd_bac"/>
</dbReference>
<feature type="domain" description="Trigger factor ribosome-binding bacterial" evidence="11">
    <location>
        <begin position="20"/>
        <end position="162"/>
    </location>
</feature>
<keyword evidence="14" id="KW-1185">Reference proteome</keyword>
<reference evidence="13 14" key="1">
    <citation type="journal article" date="2014" name="Genome Announc.">
        <title>Genome Sequence and Methylome of Soil Bacterium Gemmatirosa kalamazoonensis KBS708T, a Member of the Rarely Cultivated Gemmatimonadetes Phylum.</title>
        <authorList>
            <person name="Debruyn J.M."/>
            <person name="Radosevich M."/>
            <person name="Wommack K.E."/>
            <person name="Polson S.W."/>
            <person name="Hauser L.J."/>
            <person name="Fawaz M.N."/>
            <person name="Korlach J."/>
            <person name="Tsai Y.C."/>
        </authorList>
    </citation>
    <scope>NUCLEOTIDE SEQUENCE [LARGE SCALE GENOMIC DNA]</scope>
    <source>
        <strain evidence="13 14">KBS708</strain>
    </source>
</reference>
<dbReference type="GO" id="GO:0005737">
    <property type="term" value="C:cytoplasm"/>
    <property type="evidence" value="ECO:0007669"/>
    <property type="project" value="UniProtKB-SubCell"/>
</dbReference>
<dbReference type="PATRIC" id="fig|861299.3.peg.3910"/>
<dbReference type="GO" id="GO:0043335">
    <property type="term" value="P:protein unfolding"/>
    <property type="evidence" value="ECO:0007669"/>
    <property type="project" value="TreeGrafter"/>
</dbReference>
<evidence type="ECO:0000256" key="2">
    <source>
        <dbReference type="ARBA" id="ARBA00005464"/>
    </source>
</evidence>
<comment type="domain">
    <text evidence="9">Consists of 3 domains; the N-terminus binds the ribosome, the middle domain has PPIase activity, while the C-terminus has intrinsic chaperone activity on its own.</text>
</comment>
<dbReference type="GO" id="GO:0051301">
    <property type="term" value="P:cell division"/>
    <property type="evidence" value="ECO:0007669"/>
    <property type="project" value="UniProtKB-KW"/>
</dbReference>
<keyword evidence="5 9" id="KW-0697">Rotamase</keyword>
<dbReference type="SUPFAM" id="SSF102735">
    <property type="entry name" value="Trigger factor ribosome-binding domain"/>
    <property type="match status" value="1"/>
</dbReference>
<organism evidence="13 14">
    <name type="scientific">Gemmatirosa kalamazoonensis</name>
    <dbReference type="NCBI Taxonomy" id="861299"/>
    <lineage>
        <taxon>Bacteria</taxon>
        <taxon>Pseudomonadati</taxon>
        <taxon>Gemmatimonadota</taxon>
        <taxon>Gemmatimonadia</taxon>
        <taxon>Gemmatimonadales</taxon>
        <taxon>Gemmatimonadaceae</taxon>
        <taxon>Gemmatirosa</taxon>
    </lineage>
</organism>
<dbReference type="GO" id="GO:0043022">
    <property type="term" value="F:ribosome binding"/>
    <property type="evidence" value="ECO:0007669"/>
    <property type="project" value="TreeGrafter"/>
</dbReference>
<dbReference type="GO" id="GO:0051083">
    <property type="term" value="P:'de novo' cotranslational protein folding"/>
    <property type="evidence" value="ECO:0007669"/>
    <property type="project" value="TreeGrafter"/>
</dbReference>
<evidence type="ECO:0000256" key="9">
    <source>
        <dbReference type="HAMAP-Rule" id="MF_00303"/>
    </source>
</evidence>
<evidence type="ECO:0000256" key="5">
    <source>
        <dbReference type="ARBA" id="ARBA00023110"/>
    </source>
</evidence>
<dbReference type="InterPro" id="IPR036611">
    <property type="entry name" value="Trigger_fac_ribosome-bd_sf"/>
</dbReference>
<dbReference type="HOGENOM" id="CLU_033058_3_1_0"/>
<dbReference type="InParanoid" id="W0RKU8"/>
<dbReference type="InterPro" id="IPR001179">
    <property type="entry name" value="PPIase_FKBP_dom"/>
</dbReference>
<dbReference type="PANTHER" id="PTHR30560">
    <property type="entry name" value="TRIGGER FACTOR CHAPERONE AND PEPTIDYL-PROLYL CIS/TRANS ISOMERASE"/>
    <property type="match status" value="1"/>
</dbReference>
<dbReference type="Pfam" id="PF05697">
    <property type="entry name" value="Trigger_N"/>
    <property type="match status" value="1"/>
</dbReference>
<evidence type="ECO:0000256" key="7">
    <source>
        <dbReference type="ARBA" id="ARBA00023235"/>
    </source>
</evidence>
<dbReference type="AlphaFoldDB" id="W0RKU8"/>
<dbReference type="EC" id="5.2.1.8" evidence="3 9"/>
<dbReference type="EMBL" id="CP007128">
    <property type="protein sequence ID" value="AHG91391.1"/>
    <property type="molecule type" value="Genomic_DNA"/>
</dbReference>
<protein>
    <recommendedName>
        <fullName evidence="4 9">Trigger factor</fullName>
        <shortName evidence="9">TF</shortName>
        <ecNumber evidence="3 9">5.2.1.8</ecNumber>
    </recommendedName>
    <alternativeName>
        <fullName evidence="8 9">PPIase</fullName>
    </alternativeName>
</protein>
<dbReference type="HAMAP" id="MF_00303">
    <property type="entry name" value="Trigger_factor_Tig"/>
    <property type="match status" value="1"/>
</dbReference>
<evidence type="ECO:0000259" key="10">
    <source>
        <dbReference type="Pfam" id="PF00254"/>
    </source>
</evidence>
<proteinExistence type="inferred from homology"/>
<gene>
    <name evidence="9" type="primary">tig</name>
    <name evidence="13" type="ORF">J421_3854</name>
</gene>
<evidence type="ECO:0000256" key="6">
    <source>
        <dbReference type="ARBA" id="ARBA00023186"/>
    </source>
</evidence>
<dbReference type="GO" id="GO:0015031">
    <property type="term" value="P:protein transport"/>
    <property type="evidence" value="ECO:0007669"/>
    <property type="project" value="UniProtKB-UniRule"/>
</dbReference>
<evidence type="ECO:0000259" key="11">
    <source>
        <dbReference type="Pfam" id="PF05697"/>
    </source>
</evidence>
<comment type="catalytic activity">
    <reaction evidence="1 9">
        <text>[protein]-peptidylproline (omega=180) = [protein]-peptidylproline (omega=0)</text>
        <dbReference type="Rhea" id="RHEA:16237"/>
        <dbReference type="Rhea" id="RHEA-COMP:10747"/>
        <dbReference type="Rhea" id="RHEA-COMP:10748"/>
        <dbReference type="ChEBI" id="CHEBI:83833"/>
        <dbReference type="ChEBI" id="CHEBI:83834"/>
        <dbReference type="EC" id="5.2.1.8"/>
    </reaction>
</comment>
<dbReference type="Gene3D" id="3.30.70.1050">
    <property type="entry name" value="Trigger factor ribosome-binding domain"/>
    <property type="match status" value="1"/>
</dbReference>
<dbReference type="Proteomes" id="UP000019151">
    <property type="component" value="Chromosome"/>
</dbReference>
<evidence type="ECO:0000256" key="4">
    <source>
        <dbReference type="ARBA" id="ARBA00016902"/>
    </source>
</evidence>
<keyword evidence="7 9" id="KW-0413">Isomerase</keyword>
<dbReference type="InterPro" id="IPR008880">
    <property type="entry name" value="Trigger_fac_C"/>
</dbReference>
<keyword evidence="9" id="KW-0963">Cytoplasm</keyword>